<proteinExistence type="predicted"/>
<dbReference type="EMBL" id="LAZR01059375">
    <property type="protein sequence ID" value="KKK67926.1"/>
    <property type="molecule type" value="Genomic_DNA"/>
</dbReference>
<organism evidence="1">
    <name type="scientific">marine sediment metagenome</name>
    <dbReference type="NCBI Taxonomy" id="412755"/>
    <lineage>
        <taxon>unclassified sequences</taxon>
        <taxon>metagenomes</taxon>
        <taxon>ecological metagenomes</taxon>
    </lineage>
</organism>
<reference evidence="1" key="1">
    <citation type="journal article" date="2015" name="Nature">
        <title>Complex archaea that bridge the gap between prokaryotes and eukaryotes.</title>
        <authorList>
            <person name="Spang A."/>
            <person name="Saw J.H."/>
            <person name="Jorgensen S.L."/>
            <person name="Zaremba-Niedzwiedzka K."/>
            <person name="Martijn J."/>
            <person name="Lind A.E."/>
            <person name="van Eijk R."/>
            <person name="Schleper C."/>
            <person name="Guy L."/>
            <person name="Ettema T.J."/>
        </authorList>
    </citation>
    <scope>NUCLEOTIDE SEQUENCE</scope>
</reference>
<name>A0A0F9A6Z3_9ZZZZ</name>
<dbReference type="AlphaFoldDB" id="A0A0F9A6Z3"/>
<comment type="caution">
    <text evidence="1">The sequence shown here is derived from an EMBL/GenBank/DDBJ whole genome shotgun (WGS) entry which is preliminary data.</text>
</comment>
<evidence type="ECO:0000313" key="1">
    <source>
        <dbReference type="EMBL" id="KKK67926.1"/>
    </source>
</evidence>
<gene>
    <name evidence="1" type="ORF">LCGC14_2949190</name>
</gene>
<protein>
    <submittedName>
        <fullName evidence="1">Uncharacterized protein</fullName>
    </submittedName>
</protein>
<accession>A0A0F9A6Z3</accession>
<sequence length="191" mass="21618">MYSFGVLQGEVTQGSITLVTDQTSYAVPTSPVFEQMSGKDYRSRVMTNSVNNHRLFEYQGGFDKLFADQPNRANFTGQPQHWTMNPTNNKFEIDRTPTSGENGDIYKFLYDGRIDLTSTSRTFPFSDTVVDSLVPVVAEIVKLSRNKASRDPVSGNAGFNRAMRMIMQKSTRKSYGTWRARRIGDRGPFED</sequence>